<feature type="domain" description="Ribosomal protein eL8/eL30/eS12/Gadd45" evidence="1">
    <location>
        <begin position="8"/>
        <end position="90"/>
    </location>
</feature>
<dbReference type="EMBL" id="JAPRFR010000001">
    <property type="protein sequence ID" value="MCZ0725060.1"/>
    <property type="molecule type" value="Genomic_DNA"/>
</dbReference>
<dbReference type="Gene3D" id="3.30.1330.30">
    <property type="match status" value="1"/>
</dbReference>
<sequence length="94" mass="10382">MNPKLNSLGLAQVAGKLVSGEALVIKAIQRQEAKLVFLANDCSPTTKKKIKNKSSYYDVPLVEEYTTMEISQALGKKRSLVALTDQGFAKRFIH</sequence>
<evidence type="ECO:0000313" key="2">
    <source>
        <dbReference type="EMBL" id="MCZ0725060.1"/>
    </source>
</evidence>
<reference evidence="2" key="1">
    <citation type="submission" date="2022-12" db="EMBL/GenBank/DDBJ databases">
        <title>Description and comparative metabolic analysis of Aerococcus sp. nov., isolated from the feces of a pig.</title>
        <authorList>
            <person name="Chang Y.-H."/>
        </authorList>
    </citation>
    <scope>NUCLEOTIDE SEQUENCE</scope>
    <source>
        <strain evidence="2">YH-aer222</strain>
    </source>
</reference>
<protein>
    <submittedName>
        <fullName evidence="2">YlxQ-related RNA-binding protein</fullName>
    </submittedName>
</protein>
<organism evidence="2 3">
    <name type="scientific">Aerococcus kribbianus</name>
    <dbReference type="NCBI Taxonomy" id="2999064"/>
    <lineage>
        <taxon>Bacteria</taxon>
        <taxon>Bacillati</taxon>
        <taxon>Bacillota</taxon>
        <taxon>Bacilli</taxon>
        <taxon>Lactobacillales</taxon>
        <taxon>Aerococcaceae</taxon>
        <taxon>Aerococcus</taxon>
    </lineage>
</organism>
<dbReference type="NCBIfam" id="NF005585">
    <property type="entry name" value="PRK07283.1"/>
    <property type="match status" value="1"/>
</dbReference>
<keyword evidence="3" id="KW-1185">Reference proteome</keyword>
<comment type="caution">
    <text evidence="2">The sequence shown here is derived from an EMBL/GenBank/DDBJ whole genome shotgun (WGS) entry which is preliminary data.</text>
</comment>
<dbReference type="Pfam" id="PF01248">
    <property type="entry name" value="Ribosomal_L7Ae"/>
    <property type="match status" value="1"/>
</dbReference>
<dbReference type="InterPro" id="IPR029064">
    <property type="entry name" value="Ribosomal_eL30-like_sf"/>
</dbReference>
<proteinExistence type="predicted"/>
<dbReference type="SUPFAM" id="SSF55315">
    <property type="entry name" value="L30e-like"/>
    <property type="match status" value="1"/>
</dbReference>
<evidence type="ECO:0000259" key="1">
    <source>
        <dbReference type="Pfam" id="PF01248"/>
    </source>
</evidence>
<dbReference type="AlphaFoldDB" id="A0A9X3FLL4"/>
<gene>
    <name evidence="2" type="ORF">OW157_00585</name>
</gene>
<name>A0A9X3FLL4_9LACT</name>
<dbReference type="RefSeq" id="WP_268751387.1">
    <property type="nucleotide sequence ID" value="NZ_JAPRFQ010000001.1"/>
</dbReference>
<dbReference type="InterPro" id="IPR004038">
    <property type="entry name" value="Ribosomal_eL8/eL30/eS12/Gad45"/>
</dbReference>
<dbReference type="Proteomes" id="UP001146670">
    <property type="component" value="Unassembled WGS sequence"/>
</dbReference>
<evidence type="ECO:0000313" key="3">
    <source>
        <dbReference type="Proteomes" id="UP001146670"/>
    </source>
</evidence>
<accession>A0A9X3FLL4</accession>